<keyword evidence="2" id="KW-0315">Glutamine amidotransferase</keyword>
<organism evidence="2 3">
    <name type="scientific">Fervidobacterium gondwanense DSM 13020</name>
    <dbReference type="NCBI Taxonomy" id="1121883"/>
    <lineage>
        <taxon>Bacteria</taxon>
        <taxon>Thermotogati</taxon>
        <taxon>Thermotogota</taxon>
        <taxon>Thermotogae</taxon>
        <taxon>Thermotogales</taxon>
        <taxon>Fervidobacteriaceae</taxon>
        <taxon>Fervidobacterium</taxon>
    </lineage>
</organism>
<dbReference type="GO" id="GO:0016740">
    <property type="term" value="F:transferase activity"/>
    <property type="evidence" value="ECO:0007669"/>
    <property type="project" value="UniProtKB-KW"/>
</dbReference>
<accession>A0A1M7T024</accession>
<sequence>MCRMAAFSSNEYVEVGKIIINVSEMAKSGKSAPHDDGYGFVLFTKERKLEYKSVVAIFEDDFWKSVVEGFKASAGIVHARKASENLDKTKLQLHPFHISGKYLAHNGTVYNANIENDFRSDTYDFFLNIFSFDNFEALIDNVRRYVTNHKYSGLNFLLYDEIEDSLYVGCIYSRSPDYFTLYYDQNEAGFVVYSENVNGDLTPMENGEILKVSNGKVTQKGRVF</sequence>
<evidence type="ECO:0000313" key="3">
    <source>
        <dbReference type="Proteomes" id="UP000184207"/>
    </source>
</evidence>
<evidence type="ECO:0000259" key="1">
    <source>
        <dbReference type="PROSITE" id="PS51278"/>
    </source>
</evidence>
<protein>
    <submittedName>
        <fullName evidence="2">Glutamine amidotransferase</fullName>
    </submittedName>
</protein>
<gene>
    <name evidence="2" type="ORF">SAMN02745226_01416</name>
</gene>
<dbReference type="PANTHER" id="PTHR42824">
    <property type="entry name" value="GLUTAMINE AMIDOTRANSFERASE"/>
    <property type="match status" value="1"/>
</dbReference>
<dbReference type="PANTHER" id="PTHR42824:SF1">
    <property type="entry name" value="GLUTAMINE AMIDOTRANSFERASE YAFJ-RELATED"/>
    <property type="match status" value="1"/>
</dbReference>
<dbReference type="EMBL" id="FRDJ01000007">
    <property type="protein sequence ID" value="SHN64095.1"/>
    <property type="molecule type" value="Genomic_DNA"/>
</dbReference>
<dbReference type="InterPro" id="IPR029055">
    <property type="entry name" value="Ntn_hydrolases_N"/>
</dbReference>
<dbReference type="Proteomes" id="UP000184207">
    <property type="component" value="Unassembled WGS sequence"/>
</dbReference>
<feature type="domain" description="Glutamine amidotransferase type-2" evidence="1">
    <location>
        <begin position="2"/>
        <end position="224"/>
    </location>
</feature>
<evidence type="ECO:0000313" key="2">
    <source>
        <dbReference type="EMBL" id="SHN64095.1"/>
    </source>
</evidence>
<dbReference type="RefSeq" id="WP_072759837.1">
    <property type="nucleotide sequence ID" value="NZ_FRDJ01000007.1"/>
</dbReference>
<proteinExistence type="predicted"/>
<dbReference type="PROSITE" id="PS51278">
    <property type="entry name" value="GATASE_TYPE_2"/>
    <property type="match status" value="1"/>
</dbReference>
<dbReference type="STRING" id="1121883.SAMN02745226_01416"/>
<keyword evidence="3" id="KW-1185">Reference proteome</keyword>
<dbReference type="Gene3D" id="3.60.20.10">
    <property type="entry name" value="Glutamine Phosphoribosylpyrophosphate, subunit 1, domain 1"/>
    <property type="match status" value="1"/>
</dbReference>
<reference evidence="3" key="1">
    <citation type="submission" date="2016-12" db="EMBL/GenBank/DDBJ databases">
        <authorList>
            <person name="Varghese N."/>
            <person name="Submissions S."/>
        </authorList>
    </citation>
    <scope>NUCLEOTIDE SEQUENCE [LARGE SCALE GENOMIC DNA]</scope>
    <source>
        <strain evidence="3">DSM 13020</strain>
    </source>
</reference>
<dbReference type="SUPFAM" id="SSF56235">
    <property type="entry name" value="N-terminal nucleophile aminohydrolases (Ntn hydrolases)"/>
    <property type="match status" value="1"/>
</dbReference>
<keyword evidence="2" id="KW-0808">Transferase</keyword>
<dbReference type="OrthoDB" id="43592at2"/>
<dbReference type="InterPro" id="IPR017932">
    <property type="entry name" value="GATase_2_dom"/>
</dbReference>
<name>A0A1M7T024_FERGO</name>
<dbReference type="AlphaFoldDB" id="A0A1M7T024"/>